<protein>
    <submittedName>
        <fullName evidence="2">Uncharacterized protein</fullName>
    </submittedName>
</protein>
<reference evidence="2 3" key="1">
    <citation type="journal article" date="2013" name="Genome Announc.">
        <title>Complete genome sequence of Simiduia agarivorans SA1(T), a marine bacterium able to degrade a variety of polysaccharides.</title>
        <authorList>
            <person name="Lin S.Y."/>
            <person name="Shieh W.Y."/>
            <person name="Chen J.S."/>
            <person name="Tang S.L."/>
        </authorList>
    </citation>
    <scope>NUCLEOTIDE SEQUENCE [LARGE SCALE GENOMIC DNA]</scope>
    <source>
        <strain evidence="3">DSM 21679 / JCM 13881 / BCRC 17597 / SA1</strain>
    </source>
</reference>
<dbReference type="HOGENOM" id="CLU_1282493_0_0_6"/>
<sequence length="209" mass="22629">MWCRGLGLVWLFCVGAAHAQLQLDCAEVFRPANDRLLAALAGGGVSAQCHYLPSARGSQQVMAAELDGALLRTEDYGAAFPTLIRLEPAAHRVLLMLYRRRGGDIDLGNWREQSIVSLRGAVVLDRMLAGLNVSRVGSLESGLKQLSAGRADVLVGDQLSVPALMRDWGIDNVEMIYPPLATQLLYLYLRPEHASLAAPISAILMQPSP</sequence>
<evidence type="ECO:0000313" key="3">
    <source>
        <dbReference type="Proteomes" id="UP000000466"/>
    </source>
</evidence>
<dbReference type="AlphaFoldDB" id="K4KPQ2"/>
<feature type="signal peptide" evidence="1">
    <location>
        <begin position="1"/>
        <end position="19"/>
    </location>
</feature>
<keyword evidence="3" id="KW-1185">Reference proteome</keyword>
<keyword evidence="1" id="KW-0732">Signal</keyword>
<dbReference type="KEGG" id="saga:M5M_15390"/>
<accession>K4KPQ2</accession>
<dbReference type="Gene3D" id="3.40.190.10">
    <property type="entry name" value="Periplasmic binding protein-like II"/>
    <property type="match status" value="2"/>
</dbReference>
<dbReference type="eggNOG" id="COG0834">
    <property type="taxonomic scope" value="Bacteria"/>
</dbReference>
<organism evidence="2 3">
    <name type="scientific">Simiduia agarivorans (strain DSM 21679 / JCM 13881 / BCRC 17597 / SA1)</name>
    <dbReference type="NCBI Taxonomy" id="1117647"/>
    <lineage>
        <taxon>Bacteria</taxon>
        <taxon>Pseudomonadati</taxon>
        <taxon>Pseudomonadota</taxon>
        <taxon>Gammaproteobacteria</taxon>
        <taxon>Cellvibrionales</taxon>
        <taxon>Cellvibrionaceae</taxon>
        <taxon>Simiduia</taxon>
    </lineage>
</organism>
<evidence type="ECO:0000313" key="2">
    <source>
        <dbReference type="EMBL" id="AFV00211.2"/>
    </source>
</evidence>
<gene>
    <name evidence="2" type="ordered locus">M5M_15390</name>
</gene>
<dbReference type="EMBL" id="CP003746">
    <property type="protein sequence ID" value="AFV00211.2"/>
    <property type="molecule type" value="Genomic_DNA"/>
</dbReference>
<dbReference type="Proteomes" id="UP000000466">
    <property type="component" value="Chromosome"/>
</dbReference>
<dbReference type="SUPFAM" id="SSF53850">
    <property type="entry name" value="Periplasmic binding protein-like II"/>
    <property type="match status" value="1"/>
</dbReference>
<dbReference type="STRING" id="1117647.M5M_15390"/>
<feature type="chain" id="PRO_5003878573" evidence="1">
    <location>
        <begin position="20"/>
        <end position="209"/>
    </location>
</feature>
<name>K4KPQ2_SIMAS</name>
<evidence type="ECO:0000256" key="1">
    <source>
        <dbReference type="SAM" id="SignalP"/>
    </source>
</evidence>
<proteinExistence type="predicted"/>